<gene>
    <name evidence="2" type="ORF">WAZ07_11530</name>
</gene>
<dbReference type="PANTHER" id="PTHR40446">
    <property type="entry name" value="N-ACETYLGLUCOSAMINE-1-PHOSPHODIESTER ALPHA-N-ACETYLGLUCOSAMINIDASE"/>
    <property type="match status" value="1"/>
</dbReference>
<reference evidence="2 3" key="1">
    <citation type="submission" date="2024-01" db="EMBL/GenBank/DDBJ databases">
        <title>Seven novel Bacillus-like species.</title>
        <authorList>
            <person name="Liu G."/>
        </authorList>
    </citation>
    <scope>NUCLEOTIDE SEQUENCE [LARGE SCALE GENOMIC DNA]</scope>
    <source>
        <strain evidence="2 3">FJAT-51639</strain>
    </source>
</reference>
<dbReference type="PIRSF" id="PIRSF031512">
    <property type="entry name" value="EpsL"/>
    <property type="match status" value="1"/>
</dbReference>
<feature type="domain" description="Phosphodiester glycosidase" evidence="1">
    <location>
        <begin position="153"/>
        <end position="332"/>
    </location>
</feature>
<dbReference type="RefSeq" id="WP_336472555.1">
    <property type="nucleotide sequence ID" value="NZ_JBAWSX010000005.1"/>
</dbReference>
<proteinExistence type="predicted"/>
<dbReference type="EMBL" id="JBAWSX010000005">
    <property type="protein sequence ID" value="MEI4801949.1"/>
    <property type="molecule type" value="Genomic_DNA"/>
</dbReference>
<accession>A0ABU8FJ46</accession>
<dbReference type="Proteomes" id="UP001372526">
    <property type="component" value="Unassembled WGS sequence"/>
</dbReference>
<dbReference type="GO" id="GO:0016798">
    <property type="term" value="F:hydrolase activity, acting on glycosyl bonds"/>
    <property type="evidence" value="ECO:0007669"/>
    <property type="project" value="UniProtKB-KW"/>
</dbReference>
<name>A0ABU8FJ46_9BACI</name>
<comment type="caution">
    <text evidence="2">The sequence shown here is derived from an EMBL/GenBank/DDBJ whole genome shotgun (WGS) entry which is preliminary data.</text>
</comment>
<keyword evidence="2" id="KW-0326">Glycosidase</keyword>
<protein>
    <submittedName>
        <fullName evidence="2">Phosphodiester glycosidase family protein</fullName>
    </submittedName>
</protein>
<evidence type="ECO:0000313" key="2">
    <source>
        <dbReference type="EMBL" id="MEI4801949.1"/>
    </source>
</evidence>
<keyword evidence="2" id="KW-0378">Hydrolase</keyword>
<dbReference type="PANTHER" id="PTHR40446:SF2">
    <property type="entry name" value="N-ACETYLGLUCOSAMINE-1-PHOSPHODIESTER ALPHA-N-ACETYLGLUCOSAMINIDASE"/>
    <property type="match status" value="1"/>
</dbReference>
<dbReference type="Pfam" id="PF09992">
    <property type="entry name" value="NAGPA"/>
    <property type="match status" value="1"/>
</dbReference>
<evidence type="ECO:0000313" key="3">
    <source>
        <dbReference type="Proteomes" id="UP001372526"/>
    </source>
</evidence>
<keyword evidence="3" id="KW-1185">Reference proteome</keyword>
<dbReference type="InterPro" id="IPR014565">
    <property type="entry name" value="EpsL_firmicutes"/>
</dbReference>
<sequence length="370" mass="40247">MKKYLKNAIKISSILLLIFIVIGAGVLFGTPYGHKLRVIAAESILTSQHRDLAKFTFLSQQELNDISNSINNPKWKNSQSDGLQKFTKQQLEAKKHTPLHVKIETVQKKYEDHYFEGKLMTISNPFNVKLVTQQGTQGNDVGEKIYVMAKRNHALVAVNASGFSDETGHGGGKVGLGIVIENGQIIHTPENDNTPAIITGLTKYGQMITGDYSAQQLLNKNVVSAAGFMPQLIVNGEKMLTNDGGWGYGPRSIMAQKTDGSIMFLIVDGRQPHSIGASLKDCQDLLYDRGAENAMAMDGGSSATMYALGDILNIPSTLSHKSRYLPNCWVVTTNKNQKVDVTIDGHPAEASKITEVIGTSAVASHETKSS</sequence>
<evidence type="ECO:0000259" key="1">
    <source>
        <dbReference type="Pfam" id="PF09992"/>
    </source>
</evidence>
<organism evidence="2 3">
    <name type="scientific">Bacillus bruguierae</name>
    <dbReference type="NCBI Taxonomy" id="3127667"/>
    <lineage>
        <taxon>Bacteria</taxon>
        <taxon>Bacillati</taxon>
        <taxon>Bacillota</taxon>
        <taxon>Bacilli</taxon>
        <taxon>Bacillales</taxon>
        <taxon>Bacillaceae</taxon>
        <taxon>Bacillus</taxon>
    </lineage>
</organism>
<dbReference type="InterPro" id="IPR018711">
    <property type="entry name" value="NAGPA"/>
</dbReference>